<evidence type="ECO:0000313" key="3">
    <source>
        <dbReference type="Proteomes" id="UP000607645"/>
    </source>
</evidence>
<dbReference type="InterPro" id="IPR046665">
    <property type="entry name" value="DUF6774"/>
</dbReference>
<name>A0A8J6JAT0_9FIRM</name>
<proteinExistence type="predicted"/>
<evidence type="ECO:0000313" key="2">
    <source>
        <dbReference type="EMBL" id="MBC5735991.1"/>
    </source>
</evidence>
<dbReference type="Proteomes" id="UP000607645">
    <property type="component" value="Unassembled WGS sequence"/>
</dbReference>
<feature type="domain" description="DUF6774" evidence="1">
    <location>
        <begin position="31"/>
        <end position="55"/>
    </location>
</feature>
<dbReference type="RefSeq" id="WP_186918421.1">
    <property type="nucleotide sequence ID" value="NZ_JACOPQ010000002.1"/>
</dbReference>
<reference evidence="2" key="1">
    <citation type="submission" date="2020-08" db="EMBL/GenBank/DDBJ databases">
        <title>Genome public.</title>
        <authorList>
            <person name="Liu C."/>
            <person name="Sun Q."/>
        </authorList>
    </citation>
    <scope>NUCLEOTIDE SEQUENCE</scope>
    <source>
        <strain evidence="2">NSJ-52</strain>
    </source>
</reference>
<dbReference type="Pfam" id="PF20564">
    <property type="entry name" value="DUF6774"/>
    <property type="match status" value="1"/>
</dbReference>
<protein>
    <recommendedName>
        <fullName evidence="1">DUF6774 domain-containing protein</fullName>
    </recommendedName>
</protein>
<sequence>MAACGSGPSGEFLLIVATIVSIQLGQGRSAEELGLLAAFFTVLGDNLALLAVTRTAPEGGGACAAGDGTDAQT</sequence>
<evidence type="ECO:0000259" key="1">
    <source>
        <dbReference type="Pfam" id="PF20564"/>
    </source>
</evidence>
<keyword evidence="3" id="KW-1185">Reference proteome</keyword>
<gene>
    <name evidence="2" type="ORF">H8S62_03045</name>
</gene>
<comment type="caution">
    <text evidence="2">The sequence shown here is derived from an EMBL/GenBank/DDBJ whole genome shotgun (WGS) entry which is preliminary data.</text>
</comment>
<dbReference type="AlphaFoldDB" id="A0A8J6JAT0"/>
<organism evidence="2 3">
    <name type="scientific">Lawsonibacter faecis</name>
    <dbReference type="NCBI Taxonomy" id="2763052"/>
    <lineage>
        <taxon>Bacteria</taxon>
        <taxon>Bacillati</taxon>
        <taxon>Bacillota</taxon>
        <taxon>Clostridia</taxon>
        <taxon>Eubacteriales</taxon>
        <taxon>Oscillospiraceae</taxon>
        <taxon>Lawsonibacter</taxon>
    </lineage>
</organism>
<accession>A0A8J6JAT0</accession>
<dbReference type="EMBL" id="JACOPQ010000002">
    <property type="protein sequence ID" value="MBC5735991.1"/>
    <property type="molecule type" value="Genomic_DNA"/>
</dbReference>